<name>A0AAU9XX15_9CNID</name>
<evidence type="ECO:0000313" key="6">
    <source>
        <dbReference type="Proteomes" id="UP001159428"/>
    </source>
</evidence>
<dbReference type="AlphaFoldDB" id="A0AAU9XX15"/>
<dbReference type="Pfam" id="PF05461">
    <property type="entry name" value="ApoL"/>
    <property type="match status" value="2"/>
</dbReference>
<accession>A0AAU9XX15</accession>
<feature type="non-terminal residue" evidence="5">
    <location>
        <position position="1"/>
    </location>
</feature>
<comment type="similarity">
    <text evidence="1">Belongs to the apolipoprotein L family.</text>
</comment>
<dbReference type="GO" id="GO:0016020">
    <property type="term" value="C:membrane"/>
    <property type="evidence" value="ECO:0007669"/>
    <property type="project" value="TreeGrafter"/>
</dbReference>
<evidence type="ECO:0000256" key="3">
    <source>
        <dbReference type="SAM" id="MobiDB-lite"/>
    </source>
</evidence>
<evidence type="ECO:0000256" key="1">
    <source>
        <dbReference type="ARBA" id="ARBA00010090"/>
    </source>
</evidence>
<feature type="region of interest" description="Disordered" evidence="3">
    <location>
        <begin position="211"/>
        <end position="236"/>
    </location>
</feature>
<evidence type="ECO:0000256" key="4">
    <source>
        <dbReference type="SAM" id="Phobius"/>
    </source>
</evidence>
<dbReference type="GO" id="GO:0008289">
    <property type="term" value="F:lipid binding"/>
    <property type="evidence" value="ECO:0007669"/>
    <property type="project" value="InterPro"/>
</dbReference>
<dbReference type="Proteomes" id="UP001159428">
    <property type="component" value="Unassembled WGS sequence"/>
</dbReference>
<protein>
    <submittedName>
        <fullName evidence="5">Uncharacterized protein</fullName>
    </submittedName>
</protein>
<keyword evidence="2" id="KW-0175">Coiled coil</keyword>
<feature type="transmembrane region" description="Helical" evidence="4">
    <location>
        <begin position="635"/>
        <end position="660"/>
    </location>
</feature>
<dbReference type="PANTHER" id="PTHR14096">
    <property type="entry name" value="APOLIPOPROTEIN L"/>
    <property type="match status" value="1"/>
</dbReference>
<keyword evidence="6" id="KW-1185">Reference proteome</keyword>
<dbReference type="GO" id="GO:0005576">
    <property type="term" value="C:extracellular region"/>
    <property type="evidence" value="ECO:0007669"/>
    <property type="project" value="InterPro"/>
</dbReference>
<dbReference type="PANTHER" id="PTHR14096:SF28">
    <property type="entry name" value="APOLIPOPROTEIN L, 1-RELATED"/>
    <property type="match status" value="1"/>
</dbReference>
<gene>
    <name evidence="5" type="ORF">PMEA_00033927</name>
</gene>
<dbReference type="GO" id="GO:0042157">
    <property type="term" value="P:lipoprotein metabolic process"/>
    <property type="evidence" value="ECO:0007669"/>
    <property type="project" value="InterPro"/>
</dbReference>
<dbReference type="EMBL" id="CALNXJ010000081">
    <property type="protein sequence ID" value="CAH3161784.1"/>
    <property type="molecule type" value="Genomic_DNA"/>
</dbReference>
<evidence type="ECO:0000256" key="2">
    <source>
        <dbReference type="SAM" id="Coils"/>
    </source>
</evidence>
<keyword evidence="4" id="KW-0812">Transmembrane</keyword>
<proteinExistence type="inferred from homology"/>
<feature type="transmembrane region" description="Helical" evidence="4">
    <location>
        <begin position="502"/>
        <end position="525"/>
    </location>
</feature>
<sequence length="717" mass="78179">LVGAGIGGTGGLVMSGSKVVEIILTKLGLKEVQEAIDVDREACAQLQEKLEALENFIYDLAEFLKPLHDDAQLKRELEGSGFTFLQNLASSEFATSPEEKVEFGARFFRVFSSAASVSASAFATAGTLARSAALAGTRVAHVAGSIVSAALLPLDITLLVKSSLELQRGSTSKAVEDIRQILSELECPEEEEIQLMVESFIDEKFTEAYNDDIGKGEDDKGKDDKSKGEDATGKPKNDYVSQCVGEVTRYQGGRLINSSALLSKLYLPLKISLSTNREDTDTKLPWCTHKPLTALFTCNSNKHCLVHPLFFFTRSLIDRCQIVTDTCKIMFQSSFRSLLKSRLSLRKSKYFGEASLFNLHYLYLNYHILAQKLLNKATTSWKRCVFSRLSNQHSFWTLKVENHDLILQSLMEGGGERGESDKFYAQVITRFRELNRLEEELVDTFKQWIPKRKRTMEKLEELASKLHGQHINVSKSTIAGASASTVGGILAIAGLIATPFTFGAGLVVSLVGAGIGGTGSLVMSVSKVIEIILAKLGLKEVQGVIDEDKEACTQLQEKLDILGRFISDFREIESNGFEFLHNLGGEEFTTSTEEKINFSARFFRVFSGAASIGAGAFAAGAFARAGGLVRAGAAAGAGAANLVGGVAGAVLLPVDIYLLVKSSLEVHKGSTTQVVDDIRKLLDELECPEEEEIQEMVGKFITKKLREALNDGDSNEI</sequence>
<dbReference type="InterPro" id="IPR008405">
    <property type="entry name" value="ApoL"/>
</dbReference>
<dbReference type="GO" id="GO:0006869">
    <property type="term" value="P:lipid transport"/>
    <property type="evidence" value="ECO:0007669"/>
    <property type="project" value="InterPro"/>
</dbReference>
<keyword evidence="4" id="KW-0472">Membrane</keyword>
<feature type="transmembrane region" description="Helical" evidence="4">
    <location>
        <begin position="602"/>
        <end position="623"/>
    </location>
</feature>
<evidence type="ECO:0000313" key="5">
    <source>
        <dbReference type="EMBL" id="CAH3161784.1"/>
    </source>
</evidence>
<keyword evidence="4" id="KW-1133">Transmembrane helix</keyword>
<comment type="caution">
    <text evidence="5">The sequence shown here is derived from an EMBL/GenBank/DDBJ whole genome shotgun (WGS) entry which is preliminary data.</text>
</comment>
<reference evidence="5 6" key="1">
    <citation type="submission" date="2022-05" db="EMBL/GenBank/DDBJ databases">
        <authorList>
            <consortium name="Genoscope - CEA"/>
            <person name="William W."/>
        </authorList>
    </citation>
    <scope>NUCLEOTIDE SEQUENCE [LARGE SCALE GENOMIC DNA]</scope>
</reference>
<organism evidence="5 6">
    <name type="scientific">Pocillopora meandrina</name>
    <dbReference type="NCBI Taxonomy" id="46732"/>
    <lineage>
        <taxon>Eukaryota</taxon>
        <taxon>Metazoa</taxon>
        <taxon>Cnidaria</taxon>
        <taxon>Anthozoa</taxon>
        <taxon>Hexacorallia</taxon>
        <taxon>Scleractinia</taxon>
        <taxon>Astrocoeniina</taxon>
        <taxon>Pocilloporidae</taxon>
        <taxon>Pocillopora</taxon>
    </lineage>
</organism>
<feature type="coiled-coil region" evidence="2">
    <location>
        <begin position="29"/>
        <end position="56"/>
    </location>
</feature>